<dbReference type="InterPro" id="IPR002480">
    <property type="entry name" value="DAHP_synth_2"/>
</dbReference>
<feature type="binding site" evidence="3">
    <location>
        <position position="387"/>
    </location>
    <ligand>
        <name>Mn(2+)</name>
        <dbReference type="ChEBI" id="CHEBI:29035"/>
    </ligand>
</feature>
<dbReference type="EMBL" id="CABVGP010000001">
    <property type="protein sequence ID" value="VVJ17732.1"/>
    <property type="molecule type" value="Genomic_DNA"/>
</dbReference>
<keyword evidence="7" id="KW-1185">Reference proteome</keyword>
<feature type="binding site" evidence="3">
    <location>
        <begin position="233"/>
        <end position="234"/>
    </location>
    <ligand>
        <name>phosphoenolpyruvate</name>
        <dbReference type="ChEBI" id="CHEBI:58702"/>
    </ligand>
</feature>
<dbReference type="EC" id="2.5.1.54" evidence="4"/>
<evidence type="ECO:0000256" key="5">
    <source>
        <dbReference type="SAM" id="MobiDB-lite"/>
    </source>
</evidence>
<reference evidence="6 7" key="1">
    <citation type="submission" date="2019-09" db="EMBL/GenBank/DDBJ databases">
        <authorList>
            <person name="Leyn A S."/>
        </authorList>
    </citation>
    <scope>NUCLEOTIDE SEQUENCE [LARGE SCALE GENOMIC DNA]</scope>
    <source>
        <strain evidence="6">AA231_1</strain>
    </source>
</reference>
<dbReference type="InterPro" id="IPR013785">
    <property type="entry name" value="Aldolase_TIM"/>
</dbReference>
<dbReference type="Proteomes" id="UP000399805">
    <property type="component" value="Unassembled WGS sequence"/>
</dbReference>
<accession>A0A6I8LL68</accession>
<feature type="binding site" evidence="3">
    <location>
        <position position="360"/>
    </location>
    <ligand>
        <name>Mn(2+)</name>
        <dbReference type="ChEBI" id="CHEBI:29035"/>
    </ligand>
</feature>
<dbReference type="Gene3D" id="3.20.20.70">
    <property type="entry name" value="Aldolase class I"/>
    <property type="match status" value="1"/>
</dbReference>
<gene>
    <name evidence="6" type="ORF">AA23TX_02753</name>
</gene>
<dbReference type="GO" id="GO:0009423">
    <property type="term" value="P:chorismate biosynthetic process"/>
    <property type="evidence" value="ECO:0007669"/>
    <property type="project" value="UniProtKB-UniPathway"/>
</dbReference>
<dbReference type="UniPathway" id="UPA00053">
    <property type="reaction ID" value="UER00084"/>
</dbReference>
<keyword evidence="3" id="KW-0170">Cobalt</keyword>
<comment type="pathway">
    <text evidence="4">Metabolic intermediate biosynthesis; chorismate biosynthesis; chorismate from D-erythrose 4-phosphate and phosphoenolpyruvate: step 1/7.</text>
</comment>
<sequence>MRKTLPARARPVLHRTPEPSAETLTGYPAAQQPEWPDPHALAEVRDTLAEREDVVGPAEVLQLRSLLARAAEGEFCVLQAGDCAEDPADAGVRAVARKVGMLDTLAEVMRVGSGRPVLEVGRIAGQYAKPRSANVEEVDGRELPVYRGPIVNSPEPTPEARRPDPGRILDAHEAALGVRASLGRLGRGSAAEPAERIWTSHEALLLDYEVPLLRRMPGGRNYLASTHWPWIGERTRRSDGAHVHLLSTVVNPVAAKVSAKAPIEDVLRLCARLDPFRTPGRLTLIPRFGAARIGQLAPLVRAVRDAGHPVLWLCDPMHGNTVVADDGLKVRWLEDIMNELRQFVRIVTGEGGACAGLHVEASPSEISECHGAGITASRGPGYTTLCDPRLNLTQAVALTASWQPEAAHELRTELAS</sequence>
<dbReference type="GO" id="GO:0003849">
    <property type="term" value="F:3-deoxy-7-phosphoheptulonate synthase activity"/>
    <property type="evidence" value="ECO:0007669"/>
    <property type="project" value="UniProtKB-EC"/>
</dbReference>
<organism evidence="6 7">
    <name type="scientific">Amycolatopsis camponoti</name>
    <dbReference type="NCBI Taxonomy" id="2606593"/>
    <lineage>
        <taxon>Bacteria</taxon>
        <taxon>Bacillati</taxon>
        <taxon>Actinomycetota</taxon>
        <taxon>Actinomycetes</taxon>
        <taxon>Pseudonocardiales</taxon>
        <taxon>Pseudonocardiaceae</taxon>
        <taxon>Amycolatopsis</taxon>
    </lineage>
</organism>
<comment type="catalytic activity">
    <reaction evidence="4">
        <text>D-erythrose 4-phosphate + phosphoenolpyruvate + H2O = 7-phospho-2-dehydro-3-deoxy-D-arabino-heptonate + phosphate</text>
        <dbReference type="Rhea" id="RHEA:14717"/>
        <dbReference type="ChEBI" id="CHEBI:15377"/>
        <dbReference type="ChEBI" id="CHEBI:16897"/>
        <dbReference type="ChEBI" id="CHEBI:43474"/>
        <dbReference type="ChEBI" id="CHEBI:58394"/>
        <dbReference type="ChEBI" id="CHEBI:58702"/>
        <dbReference type="EC" id="2.5.1.54"/>
    </reaction>
</comment>
<comment type="cofactor">
    <cofactor evidence="3">
        <name>Mn(2+)</name>
        <dbReference type="ChEBI" id="CHEBI:29035"/>
    </cofactor>
    <cofactor evidence="3">
        <name>Co(2+)</name>
        <dbReference type="ChEBI" id="CHEBI:48828"/>
    </cofactor>
    <cofactor evidence="3">
        <name>Cd(2+)</name>
        <dbReference type="ChEBI" id="CHEBI:48775"/>
    </cofactor>
    <text evidence="3">Binds 1 divalent cation per subunit. The enzyme is active with manganese, cobalt or cadmium ions.</text>
</comment>
<dbReference type="RefSeq" id="WP_155542851.1">
    <property type="nucleotide sequence ID" value="NZ_CABVGP010000001.1"/>
</dbReference>
<dbReference type="PANTHER" id="PTHR21337:SF0">
    <property type="entry name" value="PHOSPHO-2-DEHYDRO-3-DEOXYHEPTONATE ALDOLASE"/>
    <property type="match status" value="1"/>
</dbReference>
<feature type="binding site" evidence="3">
    <location>
        <position position="83"/>
    </location>
    <ligand>
        <name>Mn(2+)</name>
        <dbReference type="ChEBI" id="CHEBI:29035"/>
    </ligand>
</feature>
<dbReference type="Pfam" id="PF01474">
    <property type="entry name" value="DAHP_synth_2"/>
    <property type="match status" value="2"/>
</dbReference>
<keyword evidence="4" id="KW-0057">Aromatic amino acid biosynthesis</keyword>
<feature type="binding site" evidence="3">
    <location>
        <position position="122"/>
    </location>
    <ligand>
        <name>phosphoenolpyruvate</name>
        <dbReference type="ChEBI" id="CHEBI:58702"/>
    </ligand>
</feature>
<evidence type="ECO:0000313" key="7">
    <source>
        <dbReference type="Proteomes" id="UP000399805"/>
    </source>
</evidence>
<evidence type="ECO:0000256" key="3">
    <source>
        <dbReference type="PIRSR" id="PIRSR602480-1"/>
    </source>
</evidence>
<keyword evidence="2 4" id="KW-0808">Transferase</keyword>
<evidence type="ECO:0000313" key="6">
    <source>
        <dbReference type="EMBL" id="VVJ17732.1"/>
    </source>
</evidence>
<dbReference type="SUPFAM" id="SSF51569">
    <property type="entry name" value="Aldolase"/>
    <property type="match status" value="1"/>
</dbReference>
<feature type="binding site" evidence="3">
    <location>
        <position position="287"/>
    </location>
    <ligand>
        <name>phosphoenolpyruvate</name>
        <dbReference type="ChEBI" id="CHEBI:58702"/>
    </ligand>
</feature>
<feature type="binding site" evidence="3">
    <location>
        <position position="256"/>
    </location>
    <ligand>
        <name>phosphoenolpyruvate</name>
        <dbReference type="ChEBI" id="CHEBI:58702"/>
    </ligand>
</feature>
<proteinExistence type="inferred from homology"/>
<dbReference type="GO" id="GO:0009073">
    <property type="term" value="P:aromatic amino acid family biosynthetic process"/>
    <property type="evidence" value="ECO:0007669"/>
    <property type="project" value="UniProtKB-KW"/>
</dbReference>
<keyword evidence="3" id="KW-0104">Cadmium</keyword>
<dbReference type="AlphaFoldDB" id="A0A6I8LL68"/>
<dbReference type="GO" id="GO:0008652">
    <property type="term" value="P:amino acid biosynthetic process"/>
    <property type="evidence" value="ECO:0007669"/>
    <property type="project" value="UniProtKB-KW"/>
</dbReference>
<name>A0A6I8LL68_9PSEU</name>
<dbReference type="PANTHER" id="PTHR21337">
    <property type="entry name" value="PHOSPHO-2-DEHYDRO-3-DEOXYHEPTONATE ALDOLASE 1, 2"/>
    <property type="match status" value="1"/>
</dbReference>
<evidence type="ECO:0000256" key="4">
    <source>
        <dbReference type="RuleBase" id="RU363071"/>
    </source>
</evidence>
<evidence type="ECO:0000256" key="1">
    <source>
        <dbReference type="ARBA" id="ARBA00008911"/>
    </source>
</evidence>
<feature type="binding site" evidence="3">
    <location>
        <position position="318"/>
    </location>
    <ligand>
        <name>Mn(2+)</name>
        <dbReference type="ChEBI" id="CHEBI:29035"/>
    </ligand>
</feature>
<feature type="region of interest" description="Disordered" evidence="5">
    <location>
        <begin position="1"/>
        <end position="34"/>
    </location>
</feature>
<keyword evidence="4" id="KW-0028">Amino-acid biosynthesis</keyword>
<comment type="similarity">
    <text evidence="1 4">Belongs to the class-II DAHP synthase family.</text>
</comment>
<protein>
    <recommendedName>
        <fullName evidence="4">Phospho-2-dehydro-3-deoxyheptonate aldolase</fullName>
        <ecNumber evidence="4">2.5.1.54</ecNumber>
    </recommendedName>
</protein>
<keyword evidence="3" id="KW-0464">Manganese</keyword>
<evidence type="ECO:0000256" key="2">
    <source>
        <dbReference type="ARBA" id="ARBA00022679"/>
    </source>
</evidence>